<dbReference type="Proteomes" id="UP000006621">
    <property type="component" value="Chromosome"/>
</dbReference>
<feature type="compositionally biased region" description="Gly residues" evidence="1">
    <location>
        <begin position="86"/>
        <end position="112"/>
    </location>
</feature>
<dbReference type="KEGG" id="fsi:Flexsi_0613"/>
<evidence type="ECO:0000313" key="2">
    <source>
        <dbReference type="EMBL" id="AEI14291.1"/>
    </source>
</evidence>
<gene>
    <name evidence="2" type="ordered locus">Flexsi_0613</name>
</gene>
<reference evidence="3" key="2">
    <citation type="submission" date="2011-06" db="EMBL/GenBank/DDBJ databases">
        <title>The complete genome of Flexistipes sinusarabici DSM 4947.</title>
        <authorList>
            <person name="Lucas S."/>
            <person name="Han J."/>
            <person name="Lapidus A."/>
            <person name="Bruce D."/>
            <person name="Goodwin L."/>
            <person name="Pitluck S."/>
            <person name="Peters L."/>
            <person name="Kyrpides N."/>
            <person name="Mavromatis K."/>
            <person name="Ivanova N."/>
            <person name="Mikhailova N."/>
            <person name="Chertkov O."/>
            <person name="Detter J.C."/>
            <person name="Tapia R."/>
            <person name="Han C."/>
            <person name="Land M."/>
            <person name="Hauser L."/>
            <person name="Markowitz V."/>
            <person name="Cheng J.-F."/>
            <person name="Hugenholtz P."/>
            <person name="Woyke T."/>
            <person name="Wu D."/>
            <person name="Spring S."/>
            <person name="Schroeder M."/>
            <person name="Brambilla E."/>
            <person name="Klenk H.-P."/>
            <person name="Eisen J.A."/>
        </authorList>
    </citation>
    <scope>NUCLEOTIDE SEQUENCE [LARGE SCALE GENOMIC DNA]</scope>
    <source>
        <strain evidence="3">DSM 4947 / MAS 10</strain>
    </source>
</reference>
<feature type="region of interest" description="Disordered" evidence="1">
    <location>
        <begin position="57"/>
        <end position="112"/>
    </location>
</feature>
<dbReference type="RefSeq" id="WP_013885797.1">
    <property type="nucleotide sequence ID" value="NC_015672.1"/>
</dbReference>
<keyword evidence="3" id="KW-1185">Reference proteome</keyword>
<reference evidence="2 3" key="1">
    <citation type="journal article" date="2011" name="Stand. Genomic Sci.">
        <title>Genome sequence of the moderately thermophilic halophile Flexistipes sinusarabici strain (MAS10).</title>
        <authorList>
            <person name="Lapidus A."/>
            <person name="Chertkov O."/>
            <person name="Nolan M."/>
            <person name="Lucas S."/>
            <person name="Hammon N."/>
            <person name="Deshpande S."/>
            <person name="Cheng J.F."/>
            <person name="Tapia R."/>
            <person name="Han C."/>
            <person name="Goodwin L."/>
            <person name="Pitluck S."/>
            <person name="Liolios K."/>
            <person name="Pagani I."/>
            <person name="Ivanova N."/>
            <person name="Huntemann M."/>
            <person name="Mavromatis K."/>
            <person name="Mikhailova N."/>
            <person name="Pati A."/>
            <person name="Chen A."/>
            <person name="Palaniappan K."/>
            <person name="Land M."/>
            <person name="Hauser L."/>
            <person name="Brambilla E.M."/>
            <person name="Rohde M."/>
            <person name="Abt B."/>
            <person name="Spring S."/>
            <person name="Goker M."/>
            <person name="Bristow J."/>
            <person name="Eisen J.A."/>
            <person name="Markowitz V."/>
            <person name="Hugenholtz P."/>
            <person name="Kyrpides N.C."/>
            <person name="Klenk H.P."/>
            <person name="Woyke T."/>
        </authorList>
    </citation>
    <scope>NUCLEOTIDE SEQUENCE [LARGE SCALE GENOMIC DNA]</scope>
    <source>
        <strain evidence="3">DSM 4947 / MAS 10</strain>
    </source>
</reference>
<evidence type="ECO:0000256" key="1">
    <source>
        <dbReference type="SAM" id="MobiDB-lite"/>
    </source>
</evidence>
<dbReference type="HOGENOM" id="CLU_2142218_0_0_0"/>
<dbReference type="STRING" id="717231.Flexsi_0613"/>
<dbReference type="AlphaFoldDB" id="F8E3L8"/>
<dbReference type="EMBL" id="CP002858">
    <property type="protein sequence ID" value="AEI14291.1"/>
    <property type="molecule type" value="Genomic_DNA"/>
</dbReference>
<evidence type="ECO:0000313" key="3">
    <source>
        <dbReference type="Proteomes" id="UP000006621"/>
    </source>
</evidence>
<name>F8E3L8_FLESM</name>
<proteinExistence type="predicted"/>
<sequence>MSKLGVQSAVTTDVLGNAIRNHFTHQEMKQMRQAFMNNFSHMHANRYANMVSKNIASGKRGADAAQGFGESSHGGKSGTSTDSGMNGSGMEGNGSGGSDGSGGNSGSGGGRK</sequence>
<accession>F8E3L8</accession>
<organism evidence="2 3">
    <name type="scientific">Flexistipes sinusarabici (strain ATCC 49648 / DSM 4947 / MAS 10)</name>
    <dbReference type="NCBI Taxonomy" id="717231"/>
    <lineage>
        <taxon>Bacteria</taxon>
        <taxon>Pseudomonadati</taxon>
        <taxon>Deferribacterota</taxon>
        <taxon>Deferribacteres</taxon>
        <taxon>Deferribacterales</taxon>
        <taxon>Flexistipitaceae</taxon>
        <taxon>Flexistipes</taxon>
    </lineage>
</organism>
<protein>
    <submittedName>
        <fullName evidence="2">Uncharacterized protein</fullName>
    </submittedName>
</protein>